<dbReference type="RefSeq" id="WP_252594803.1">
    <property type="nucleotide sequence ID" value="NZ_CP099489.1"/>
</dbReference>
<keyword evidence="4" id="KW-1185">Reference proteome</keyword>
<feature type="domain" description="Xylose isomerase-like TIM barrel" evidence="2">
    <location>
        <begin position="32"/>
        <end position="278"/>
    </location>
</feature>
<keyword evidence="3" id="KW-0413">Isomerase</keyword>
<organism evidence="3 4">
    <name type="scientific">Ornithinimicrobium faecis</name>
    <dbReference type="NCBI Taxonomy" id="2934158"/>
    <lineage>
        <taxon>Bacteria</taxon>
        <taxon>Bacillati</taxon>
        <taxon>Actinomycetota</taxon>
        <taxon>Actinomycetes</taxon>
        <taxon>Micrococcales</taxon>
        <taxon>Ornithinimicrobiaceae</taxon>
        <taxon>Ornithinimicrobium</taxon>
    </lineage>
</organism>
<evidence type="ECO:0000313" key="3">
    <source>
        <dbReference type="EMBL" id="USQ81372.1"/>
    </source>
</evidence>
<dbReference type="GO" id="GO:0016853">
    <property type="term" value="F:isomerase activity"/>
    <property type="evidence" value="ECO:0007669"/>
    <property type="project" value="UniProtKB-KW"/>
</dbReference>
<dbReference type="InterPro" id="IPR013022">
    <property type="entry name" value="Xyl_isomerase-like_TIM-brl"/>
</dbReference>
<dbReference type="InterPro" id="IPR050312">
    <property type="entry name" value="IolE/XylAMocC-like"/>
</dbReference>
<name>A0ABY4YZ23_9MICO</name>
<accession>A0ABY4YZ23</accession>
<reference evidence="3" key="1">
    <citation type="submission" date="2022-06" db="EMBL/GenBank/DDBJ databases">
        <title>Ornithinimicrobium HY1793.</title>
        <authorList>
            <person name="Huang Y."/>
        </authorList>
    </citation>
    <scope>NUCLEOTIDE SEQUENCE</scope>
    <source>
        <strain evidence="3">HY1793</strain>
    </source>
</reference>
<keyword evidence="1" id="KW-0119">Carbohydrate metabolism</keyword>
<protein>
    <submittedName>
        <fullName evidence="3">Sugar phosphate isomerase/epimerase</fullName>
    </submittedName>
</protein>
<proteinExistence type="predicted"/>
<gene>
    <name evidence="3" type="ORF">NF556_06910</name>
</gene>
<dbReference type="Gene3D" id="3.20.20.150">
    <property type="entry name" value="Divalent-metal-dependent TIM barrel enzymes"/>
    <property type="match status" value="1"/>
</dbReference>
<dbReference type="InterPro" id="IPR036237">
    <property type="entry name" value="Xyl_isomerase-like_sf"/>
</dbReference>
<sequence length="307" mass="32625">MNKESPLRALGVNTWVWTSPLTDRDLPALLGRIAEMGFDAVELPLENPGDLSVPAVAMALADTGLTPYVVGAMAPGRDLVETEPAHVRATQDYLRACIDLAEGIGATAVCGPFYAATGRVWRLSPEQRVSAYPQWRENLAPVAEVARSAGVRIGIEPLNRYETSLINTVDQALEGLGDLLGQGVGLALDTYHLNIEERSSADAIRRAGEHLVHVQVCGNDRGAPGGDQTNWPELLGALDEVGYAGPLNIESFTAQNASIATAASIWRPLAATQDDLATSGLAFLRELTASARTDRVVTDDTDRGGTS</sequence>
<dbReference type="PANTHER" id="PTHR12110">
    <property type="entry name" value="HYDROXYPYRUVATE ISOMERASE"/>
    <property type="match status" value="1"/>
</dbReference>
<dbReference type="Pfam" id="PF01261">
    <property type="entry name" value="AP_endonuc_2"/>
    <property type="match status" value="1"/>
</dbReference>
<dbReference type="SUPFAM" id="SSF51658">
    <property type="entry name" value="Xylose isomerase-like"/>
    <property type="match status" value="1"/>
</dbReference>
<dbReference type="Proteomes" id="UP001056455">
    <property type="component" value="Chromosome"/>
</dbReference>
<dbReference type="EMBL" id="CP099489">
    <property type="protein sequence ID" value="USQ81372.1"/>
    <property type="molecule type" value="Genomic_DNA"/>
</dbReference>
<evidence type="ECO:0000259" key="2">
    <source>
        <dbReference type="Pfam" id="PF01261"/>
    </source>
</evidence>
<dbReference type="PANTHER" id="PTHR12110:SF41">
    <property type="entry name" value="INOSOSE DEHYDRATASE"/>
    <property type="match status" value="1"/>
</dbReference>
<evidence type="ECO:0000313" key="4">
    <source>
        <dbReference type="Proteomes" id="UP001056455"/>
    </source>
</evidence>
<evidence type="ECO:0000256" key="1">
    <source>
        <dbReference type="ARBA" id="ARBA00023277"/>
    </source>
</evidence>